<evidence type="ECO:0000256" key="6">
    <source>
        <dbReference type="ARBA" id="ARBA00022605"/>
    </source>
</evidence>
<dbReference type="Pfam" id="PF00180">
    <property type="entry name" value="Iso_dh"/>
    <property type="match status" value="1"/>
</dbReference>
<gene>
    <name evidence="13" type="ORF">MGWOODY_XGa1890</name>
</gene>
<comment type="subunit">
    <text evidence="3">Homodimer.</text>
</comment>
<evidence type="ECO:0000313" key="13">
    <source>
        <dbReference type="EMBL" id="CUS54900.1"/>
    </source>
</evidence>
<dbReference type="GO" id="GO:0003862">
    <property type="term" value="F:3-isopropylmalate dehydrogenase activity"/>
    <property type="evidence" value="ECO:0007669"/>
    <property type="project" value="UniProtKB-EC"/>
</dbReference>
<sequence length="377" mass="41174">MQRYPFGRGMSQSTYHVAVFRGDGIGPDVTDATIAVLEAVQKRIGGFCLNFSSYHAGAAYFRESGRDIEQGSEQAAEQADAILLGAIGLPEIRYHDGTEIAPHLRLREQLQLYAGVRPARAYPNTPLPLADPRASTIDLVIVRESTEGLFYSAAVHGRTQVANENEVRDTLRITRHTTEKLHNFAFQLARQRKNHGRPGRVTCVDKANVFKSMAFFRKIFDERAEQFPDISADHNYIDAQALDLIRKPWSFDVMVMENMYGDILSDLAGGLVGGMGMAACAEIGDHHGLFQPAHGSAPDIMGRDAANPLACILSGSLLLGYLAEQSGQDQLNRAAEIIESAVYTGFSSGRLRPLEFGGNQGTRAVAQEVINILPTVG</sequence>
<evidence type="ECO:0000259" key="12">
    <source>
        <dbReference type="SMART" id="SM01329"/>
    </source>
</evidence>
<evidence type="ECO:0000256" key="10">
    <source>
        <dbReference type="ARBA" id="ARBA00023027"/>
    </source>
</evidence>
<keyword evidence="11" id="KW-0100">Branched-chain amino acid biosynthesis</keyword>
<dbReference type="EMBL" id="CZRL01000106">
    <property type="protein sequence ID" value="CUS54900.1"/>
    <property type="molecule type" value="Genomic_DNA"/>
</dbReference>
<dbReference type="Gene3D" id="3.40.718.10">
    <property type="entry name" value="Isopropylmalate Dehydrogenase"/>
    <property type="match status" value="1"/>
</dbReference>
<dbReference type="GO" id="GO:0051287">
    <property type="term" value="F:NAD binding"/>
    <property type="evidence" value="ECO:0007669"/>
    <property type="project" value="InterPro"/>
</dbReference>
<dbReference type="SMART" id="SM01329">
    <property type="entry name" value="Iso_dh"/>
    <property type="match status" value="1"/>
</dbReference>
<protein>
    <recommendedName>
        <fullName evidence="4">3-isopropylmalate dehydrogenase</fullName>
        <ecNumber evidence="4">1.1.1.85</ecNumber>
    </recommendedName>
</protein>
<evidence type="ECO:0000256" key="11">
    <source>
        <dbReference type="ARBA" id="ARBA00023304"/>
    </source>
</evidence>
<dbReference type="GO" id="GO:0009098">
    <property type="term" value="P:L-leucine biosynthetic process"/>
    <property type="evidence" value="ECO:0007669"/>
    <property type="project" value="UniProtKB-KW"/>
</dbReference>
<evidence type="ECO:0000256" key="9">
    <source>
        <dbReference type="ARBA" id="ARBA00023002"/>
    </source>
</evidence>
<feature type="domain" description="Isopropylmalate dehydrogenase-like" evidence="12">
    <location>
        <begin position="16"/>
        <end position="369"/>
    </location>
</feature>
<keyword evidence="10" id="KW-0520">NAD</keyword>
<dbReference type="AlphaFoldDB" id="A0A160TU73"/>
<dbReference type="InterPro" id="IPR024084">
    <property type="entry name" value="IsoPropMal-DH-like_dom"/>
</dbReference>
<organism evidence="13">
    <name type="scientific">hydrothermal vent metagenome</name>
    <dbReference type="NCBI Taxonomy" id="652676"/>
    <lineage>
        <taxon>unclassified sequences</taxon>
        <taxon>metagenomes</taxon>
        <taxon>ecological metagenomes</taxon>
    </lineage>
</organism>
<keyword evidence="6" id="KW-0028">Amino-acid biosynthesis</keyword>
<evidence type="ECO:0000256" key="7">
    <source>
        <dbReference type="ARBA" id="ARBA00022723"/>
    </source>
</evidence>
<dbReference type="SUPFAM" id="SSF53659">
    <property type="entry name" value="Isocitrate/Isopropylmalate dehydrogenase-like"/>
    <property type="match status" value="1"/>
</dbReference>
<dbReference type="GO" id="GO:0005829">
    <property type="term" value="C:cytosol"/>
    <property type="evidence" value="ECO:0007669"/>
    <property type="project" value="TreeGrafter"/>
</dbReference>
<proteinExistence type="predicted"/>
<keyword evidence="8" id="KW-0460">Magnesium</keyword>
<dbReference type="InterPro" id="IPR004429">
    <property type="entry name" value="Isopropylmalate_DH"/>
</dbReference>
<dbReference type="PROSITE" id="PS00470">
    <property type="entry name" value="IDH_IMDH"/>
    <property type="match status" value="1"/>
</dbReference>
<dbReference type="EC" id="1.1.1.85" evidence="4"/>
<reference evidence="13" key="1">
    <citation type="submission" date="2015-10" db="EMBL/GenBank/DDBJ databases">
        <authorList>
            <person name="Gilbert D.G."/>
        </authorList>
    </citation>
    <scope>NUCLEOTIDE SEQUENCE</scope>
</reference>
<dbReference type="PANTHER" id="PTHR42979">
    <property type="entry name" value="3-ISOPROPYLMALATE DEHYDROGENASE"/>
    <property type="match status" value="1"/>
</dbReference>
<dbReference type="InterPro" id="IPR019818">
    <property type="entry name" value="IsoCit/isopropylmalate_DH_CS"/>
</dbReference>
<evidence type="ECO:0000256" key="1">
    <source>
        <dbReference type="ARBA" id="ARBA00001936"/>
    </source>
</evidence>
<dbReference type="GO" id="GO:0000287">
    <property type="term" value="F:magnesium ion binding"/>
    <property type="evidence" value="ECO:0007669"/>
    <property type="project" value="InterPro"/>
</dbReference>
<keyword evidence="9 13" id="KW-0560">Oxidoreductase</keyword>
<evidence type="ECO:0000256" key="2">
    <source>
        <dbReference type="ARBA" id="ARBA00001946"/>
    </source>
</evidence>
<comment type="cofactor">
    <cofactor evidence="2">
        <name>Mg(2+)</name>
        <dbReference type="ChEBI" id="CHEBI:18420"/>
    </cofactor>
</comment>
<evidence type="ECO:0000256" key="4">
    <source>
        <dbReference type="ARBA" id="ARBA00013101"/>
    </source>
</evidence>
<evidence type="ECO:0000256" key="8">
    <source>
        <dbReference type="ARBA" id="ARBA00022842"/>
    </source>
</evidence>
<comment type="cofactor">
    <cofactor evidence="1">
        <name>Mn(2+)</name>
        <dbReference type="ChEBI" id="CHEBI:29035"/>
    </cofactor>
</comment>
<keyword evidence="7" id="KW-0479">Metal-binding</keyword>
<dbReference type="PANTHER" id="PTHR42979:SF1">
    <property type="entry name" value="3-ISOPROPYLMALATE DEHYDROGENASE"/>
    <property type="match status" value="1"/>
</dbReference>
<evidence type="ECO:0000256" key="5">
    <source>
        <dbReference type="ARBA" id="ARBA00022430"/>
    </source>
</evidence>
<accession>A0A160TU73</accession>
<keyword evidence="5" id="KW-0432">Leucine biosynthesis</keyword>
<evidence type="ECO:0000256" key="3">
    <source>
        <dbReference type="ARBA" id="ARBA00011738"/>
    </source>
</evidence>
<name>A0A160TU73_9ZZZZ</name>